<comment type="caution">
    <text evidence="1">The sequence shown here is derived from an EMBL/GenBank/DDBJ whole genome shotgun (WGS) entry which is preliminary data.</text>
</comment>
<sequence>MEQENEKKEDSNPVEASTEARSSANKIQKILRARSKIAKKSPVNDLKSKKANTSTAALRRIRRRKNKIVQDAKKGSSSVEQENSKKLNSREEDRKEDITNRKDTDRSMDGQKNQEEIGGSNKSQQKQRSEDKSSRNQKNKEKHSEIIKSGLDKSSGNRKNREKYSDAGKSGESGRSLKDQKNKEKRSDVGRSHDNEKKKERLGGLIFMCSKKTKPDFFHYRVMGVSATKKDFVLGIKPGLKLFLYDYDLKLMYGIYKACSSGGMKLEPKAFDGAFPAQVRFSVHIDCLPLPESIFKKAIKENYNEKNKFIFELTQKQVRKLSELFRPASVHSTALRVRSPPMPKVHDREGYPGLRELKRETSGRDSYSNANSRSYNRLSHERDQHFAHGKVGSSHREEGPCNFYLSGKEYRTYGPQGERRNLTSTHHVAPLDPYQRFHEREHQRLLRDPDPVFRDTIPAPRESLPVDPLYLSDREYQTYNVGARHELRSVVSPAAVTNLDSYTRDPFKSHYYGASVDPYLPPPRREEIASGSYLTDGRREEIASGSYLTDGRREEIASGSYLADGRREEIASGSYLADGRRETYLVGTDPLRRRETNPVDRLYSTYAASALSNNNQQHHYDVAKPESAAAPVSSRYSFAGPSLSYR</sequence>
<proteinExistence type="predicted"/>
<evidence type="ECO:0000313" key="2">
    <source>
        <dbReference type="Proteomes" id="UP001164250"/>
    </source>
</evidence>
<dbReference type="EMBL" id="CM047909">
    <property type="protein sequence ID" value="KAJ0079726.1"/>
    <property type="molecule type" value="Genomic_DNA"/>
</dbReference>
<dbReference type="Proteomes" id="UP001164250">
    <property type="component" value="Chromosome 13"/>
</dbReference>
<evidence type="ECO:0000313" key="1">
    <source>
        <dbReference type="EMBL" id="KAJ0079726.1"/>
    </source>
</evidence>
<reference evidence="2" key="1">
    <citation type="journal article" date="2023" name="G3 (Bethesda)">
        <title>Genome assembly and association tests identify interacting loci associated with vigor, precocity, and sex in interspecific pistachio rootstocks.</title>
        <authorList>
            <person name="Palmer W."/>
            <person name="Jacygrad E."/>
            <person name="Sagayaradj S."/>
            <person name="Cavanaugh K."/>
            <person name="Han R."/>
            <person name="Bertier L."/>
            <person name="Beede B."/>
            <person name="Kafkas S."/>
            <person name="Golino D."/>
            <person name="Preece J."/>
            <person name="Michelmore R."/>
        </authorList>
    </citation>
    <scope>NUCLEOTIDE SEQUENCE [LARGE SCALE GENOMIC DNA]</scope>
</reference>
<organism evidence="1 2">
    <name type="scientific">Pistacia atlantica</name>
    <dbReference type="NCBI Taxonomy" id="434234"/>
    <lineage>
        <taxon>Eukaryota</taxon>
        <taxon>Viridiplantae</taxon>
        <taxon>Streptophyta</taxon>
        <taxon>Embryophyta</taxon>
        <taxon>Tracheophyta</taxon>
        <taxon>Spermatophyta</taxon>
        <taxon>Magnoliopsida</taxon>
        <taxon>eudicotyledons</taxon>
        <taxon>Gunneridae</taxon>
        <taxon>Pentapetalae</taxon>
        <taxon>rosids</taxon>
        <taxon>malvids</taxon>
        <taxon>Sapindales</taxon>
        <taxon>Anacardiaceae</taxon>
        <taxon>Pistacia</taxon>
    </lineage>
</organism>
<name>A0ACC1A1L4_9ROSI</name>
<gene>
    <name evidence="1" type="ORF">Patl1_23444</name>
</gene>
<keyword evidence="2" id="KW-1185">Reference proteome</keyword>
<protein>
    <submittedName>
        <fullName evidence="1">Uncharacterized protein</fullName>
    </submittedName>
</protein>
<accession>A0ACC1A1L4</accession>